<dbReference type="Proteomes" id="UP001148313">
    <property type="component" value="Unassembled WGS sequence"/>
</dbReference>
<accession>A0ABT4VH13</accession>
<evidence type="ECO:0000313" key="2">
    <source>
        <dbReference type="EMBL" id="MDA4843991.1"/>
    </source>
</evidence>
<proteinExistence type="predicted"/>
<keyword evidence="3" id="KW-1185">Reference proteome</keyword>
<protein>
    <submittedName>
        <fullName evidence="2">Uncharacterized protein</fullName>
    </submittedName>
</protein>
<reference evidence="2" key="1">
    <citation type="submission" date="2022-11" db="EMBL/GenBank/DDBJ databases">
        <title>Hoeflea poritis sp. nov., isolated from scleractinian coral Porites lutea.</title>
        <authorList>
            <person name="Zhang G."/>
            <person name="Wei Q."/>
            <person name="Cai L."/>
        </authorList>
    </citation>
    <scope>NUCLEOTIDE SEQUENCE</scope>
    <source>
        <strain evidence="2">E7-10</strain>
    </source>
</reference>
<feature type="compositionally biased region" description="Basic and acidic residues" evidence="1">
    <location>
        <begin position="222"/>
        <end position="238"/>
    </location>
</feature>
<evidence type="ECO:0000256" key="1">
    <source>
        <dbReference type="SAM" id="MobiDB-lite"/>
    </source>
</evidence>
<dbReference type="EMBL" id="JAPJZH010000001">
    <property type="protein sequence ID" value="MDA4843991.1"/>
    <property type="molecule type" value="Genomic_DNA"/>
</dbReference>
<sequence>MADAEITGSKDLLRSFFYLYDKSPSFRKILSDPQWQKRRFKKIELVWVEGPTYPRWPGGDKPTPFVATSRVVGDDNNRTWRMEINRHLMGQIRELAGEDSPLTDEDSLVNHVRPMTLEETIAHEMAHALYPAASVGEMLTRGNEREVPVVEKVNEIRRDLRLRRRRIKDPKDLRHIFQRAKHYNEPWVEGVYTKEENIRRTTGWRAHPVLAPANYESKLWKRRGEGGDSREAQPETRPKSTTLRGQEPVSEPPRLQLDPTVHRLLSGDLSALDPQNGPFSPNLLRLLMGGNVPRVKGATRLHDIARVPANRVGR</sequence>
<evidence type="ECO:0000313" key="3">
    <source>
        <dbReference type="Proteomes" id="UP001148313"/>
    </source>
</evidence>
<feature type="region of interest" description="Disordered" evidence="1">
    <location>
        <begin position="222"/>
        <end position="259"/>
    </location>
</feature>
<comment type="caution">
    <text evidence="2">The sequence shown here is derived from an EMBL/GenBank/DDBJ whole genome shotgun (WGS) entry which is preliminary data.</text>
</comment>
<dbReference type="RefSeq" id="WP_271087509.1">
    <property type="nucleotide sequence ID" value="NZ_JAPJZH010000001.1"/>
</dbReference>
<gene>
    <name evidence="2" type="ORF">OOZ53_01455</name>
</gene>
<organism evidence="2 3">
    <name type="scientific">Hoeflea poritis</name>
    <dbReference type="NCBI Taxonomy" id="2993659"/>
    <lineage>
        <taxon>Bacteria</taxon>
        <taxon>Pseudomonadati</taxon>
        <taxon>Pseudomonadota</taxon>
        <taxon>Alphaproteobacteria</taxon>
        <taxon>Hyphomicrobiales</taxon>
        <taxon>Rhizobiaceae</taxon>
        <taxon>Hoeflea</taxon>
    </lineage>
</organism>
<name>A0ABT4VH13_9HYPH</name>